<keyword evidence="1" id="KW-0732">Signal</keyword>
<evidence type="ECO:0000313" key="4">
    <source>
        <dbReference type="RefSeq" id="XP_052125484.1"/>
    </source>
</evidence>
<dbReference type="RefSeq" id="XP_052125485.1">
    <property type="nucleotide sequence ID" value="XM_052269525.1"/>
</dbReference>
<dbReference type="Proteomes" id="UP000504606">
    <property type="component" value="Unplaced"/>
</dbReference>
<feature type="signal peptide" evidence="1">
    <location>
        <begin position="1"/>
        <end position="21"/>
    </location>
</feature>
<dbReference type="GeneID" id="113209420"/>
<gene>
    <name evidence="3 4 5" type="primary">LOC113209420</name>
</gene>
<dbReference type="RefSeq" id="XP_052125484.1">
    <property type="nucleotide sequence ID" value="XM_052269524.1"/>
</dbReference>
<proteinExistence type="predicted"/>
<evidence type="ECO:0000313" key="3">
    <source>
        <dbReference type="RefSeq" id="XP_026282702.1"/>
    </source>
</evidence>
<organism evidence="2 4">
    <name type="scientific">Frankliniella occidentalis</name>
    <name type="common">Western flower thrips</name>
    <name type="synonym">Euthrips occidentalis</name>
    <dbReference type="NCBI Taxonomy" id="133901"/>
    <lineage>
        <taxon>Eukaryota</taxon>
        <taxon>Metazoa</taxon>
        <taxon>Ecdysozoa</taxon>
        <taxon>Arthropoda</taxon>
        <taxon>Hexapoda</taxon>
        <taxon>Insecta</taxon>
        <taxon>Pterygota</taxon>
        <taxon>Neoptera</taxon>
        <taxon>Paraneoptera</taxon>
        <taxon>Thysanoptera</taxon>
        <taxon>Terebrantia</taxon>
        <taxon>Thripoidea</taxon>
        <taxon>Thripidae</taxon>
        <taxon>Frankliniella</taxon>
    </lineage>
</organism>
<name>A0A9C6U941_FRAOC</name>
<reference evidence="3 4" key="1">
    <citation type="submission" date="2025-04" db="UniProtKB">
        <authorList>
            <consortium name="RefSeq"/>
        </authorList>
    </citation>
    <scope>IDENTIFICATION</scope>
    <source>
        <tissue evidence="3 4">Whole organism</tissue>
    </source>
</reference>
<dbReference type="RefSeq" id="XP_026282702.1">
    <property type="nucleotide sequence ID" value="XM_026426917.2"/>
</dbReference>
<dbReference type="AlphaFoldDB" id="A0A9C6U941"/>
<evidence type="ECO:0000256" key="1">
    <source>
        <dbReference type="SAM" id="SignalP"/>
    </source>
</evidence>
<accession>A0A9C6U941</accession>
<sequence length="134" mass="14651">MRTALAVTLALLLAAAAAVSAAATAHPADTKSEPTLKEVLDSTVNRMIALTLASSSDTVNHKESIQDPQVAMMERALEKFLKLGPASARQTRDVADIEHGPKRRDKRNLLQILSEAVLLRPQYMSEYLHEYVEG</sequence>
<keyword evidence="2" id="KW-1185">Reference proteome</keyword>
<evidence type="ECO:0000313" key="5">
    <source>
        <dbReference type="RefSeq" id="XP_052125485.1"/>
    </source>
</evidence>
<protein>
    <submittedName>
        <fullName evidence="3 4">Uncharacterized protein LOC113209420 isoform X2</fullName>
    </submittedName>
</protein>
<evidence type="ECO:0000313" key="2">
    <source>
        <dbReference type="Proteomes" id="UP000504606"/>
    </source>
</evidence>
<feature type="chain" id="PRO_5044697960" evidence="1">
    <location>
        <begin position="22"/>
        <end position="134"/>
    </location>
</feature>